<evidence type="ECO:0000313" key="12">
    <source>
        <dbReference type="Proteomes" id="UP000286077"/>
    </source>
</evidence>
<dbReference type="Proteomes" id="UP001209344">
    <property type="component" value="Unassembled WGS sequence"/>
</dbReference>
<dbReference type="Proteomes" id="UP001209476">
    <property type="component" value="Unassembled WGS sequence"/>
</dbReference>
<gene>
    <name evidence="9" type="ORF">DW916_12720</name>
    <name evidence="8" type="ORF">DWV60_06975</name>
    <name evidence="7" type="ORF">DWW35_14020</name>
    <name evidence="5" type="ORF">F7D59_01230</name>
    <name evidence="6" type="ORF">F7D62_11005</name>
    <name evidence="4" type="ORF">ONS98_11955</name>
    <name evidence="2" type="ORF">ONT05_07115</name>
    <name evidence="3" type="ORF">ONT16_04900</name>
</gene>
<dbReference type="InterPro" id="IPR010093">
    <property type="entry name" value="SinI_DNA-bd"/>
</dbReference>
<dbReference type="Proteomes" id="UP000284990">
    <property type="component" value="Unassembled WGS sequence"/>
</dbReference>
<proteinExistence type="predicted"/>
<evidence type="ECO:0000313" key="7">
    <source>
        <dbReference type="EMBL" id="RGU90804.1"/>
    </source>
</evidence>
<sequence>MGNSKIDMNILAKRVELLEMRVKELTSVEPEALNERLSKIEERYFSNKEMLTTTEVAEYLGVSQSQIYKLTMNMEIPHYKPQGKTIYFDKKELLKWMRNNHITPARKDSANK</sequence>
<evidence type="ECO:0000313" key="14">
    <source>
        <dbReference type="Proteomes" id="UP000420635"/>
    </source>
</evidence>
<dbReference type="NCBIfam" id="TIGR01764">
    <property type="entry name" value="excise"/>
    <property type="match status" value="1"/>
</dbReference>
<evidence type="ECO:0000313" key="13">
    <source>
        <dbReference type="Proteomes" id="UP000390763"/>
    </source>
</evidence>
<dbReference type="EMBL" id="JAPDUS010000010">
    <property type="protein sequence ID" value="MCW4093325.1"/>
    <property type="molecule type" value="Genomic_DNA"/>
</dbReference>
<dbReference type="GO" id="GO:0003677">
    <property type="term" value="F:DNA binding"/>
    <property type="evidence" value="ECO:0007669"/>
    <property type="project" value="InterPro"/>
</dbReference>
<dbReference type="EMBL" id="VZBQ01000011">
    <property type="protein sequence ID" value="MQN88526.1"/>
    <property type="molecule type" value="Genomic_DNA"/>
</dbReference>
<dbReference type="RefSeq" id="WP_094881200.1">
    <property type="nucleotide sequence ID" value="NZ_CATKVS010000003.1"/>
</dbReference>
<evidence type="ECO:0000313" key="5">
    <source>
        <dbReference type="EMBL" id="MQN88526.1"/>
    </source>
</evidence>
<dbReference type="EMBL" id="JAPDVK010000001">
    <property type="protein sequence ID" value="MCW4127608.1"/>
    <property type="molecule type" value="Genomic_DNA"/>
</dbReference>
<dbReference type="Proteomes" id="UP000285236">
    <property type="component" value="Unassembled WGS sequence"/>
</dbReference>
<reference evidence="2" key="3">
    <citation type="submission" date="2022-11" db="EMBL/GenBank/DDBJ databases">
        <title>Genomic repertoires linked with pathogenic potency of arthritogenic Prevotella copri isolated from the gut of rheumatoid arthritis patients.</title>
        <authorList>
            <person name="Nii T."/>
            <person name="Maeda Y."/>
            <person name="Motooka D."/>
            <person name="Naito M."/>
            <person name="Matsumoto Y."/>
            <person name="Ogawa T."/>
            <person name="Oguro-Igashira E."/>
            <person name="Kishikawa T."/>
            <person name="Yamashita M."/>
            <person name="Koizumi S."/>
            <person name="Kurakawa T."/>
            <person name="Okumura R."/>
            <person name="Kayama H."/>
            <person name="Murakami M."/>
            <person name="Sakaguchi T."/>
            <person name="Das B."/>
            <person name="Nakamura S."/>
            <person name="Okada Y."/>
            <person name="Kumanogoh A."/>
            <person name="Takeda K."/>
        </authorList>
    </citation>
    <scope>NUCLEOTIDE SEQUENCE</scope>
    <source>
        <strain evidence="3">F3-75</strain>
        <strain evidence="2">N016-13</strain>
        <strain evidence="4">RA-N001-16</strain>
    </source>
</reference>
<evidence type="ECO:0000313" key="4">
    <source>
        <dbReference type="EMBL" id="MCW4165911.1"/>
    </source>
</evidence>
<evidence type="ECO:0000313" key="11">
    <source>
        <dbReference type="Proteomes" id="UP000285236"/>
    </source>
</evidence>
<feature type="domain" description="Helix-turn-helix" evidence="1">
    <location>
        <begin position="50"/>
        <end position="100"/>
    </location>
</feature>
<dbReference type="InterPro" id="IPR009061">
    <property type="entry name" value="DNA-bd_dom_put_sf"/>
</dbReference>
<evidence type="ECO:0000313" key="2">
    <source>
        <dbReference type="EMBL" id="MCW4093325.1"/>
    </source>
</evidence>
<name>A0A3R6A8S1_9BACT</name>
<dbReference type="EMBL" id="QSFW01000031">
    <property type="protein sequence ID" value="RHA83512.1"/>
    <property type="molecule type" value="Genomic_DNA"/>
</dbReference>
<dbReference type="AlphaFoldDB" id="A0A3R6A8S1"/>
<accession>A0A3R6A8S1</accession>
<reference evidence="5" key="4">
    <citation type="submission" date="2022-12" db="EMBL/GenBank/DDBJ databases">
        <title>Distinct polysaccharide growth profiles of human intestinal Prevotella copri isolates.</title>
        <authorList>
            <person name="Fehlner-Peach H."/>
            <person name="Magnabosco C."/>
            <person name="Raghavan V."/>
            <person name="Scher J.U."/>
            <person name="Tett A."/>
            <person name="Cox L.M."/>
            <person name="Gottsegen C."/>
            <person name="Watters A."/>
            <person name="Wiltshire- Gordon J.D."/>
            <person name="Segata N."/>
            <person name="Bonneau R."/>
            <person name="Littman D.R."/>
        </authorList>
    </citation>
    <scope>NUCLEOTIDE SEQUENCE</scope>
    <source>
        <strain evidence="5">IP54</strain>
    </source>
</reference>
<dbReference type="SUPFAM" id="SSF46955">
    <property type="entry name" value="Putative DNA-binding domain"/>
    <property type="match status" value="1"/>
</dbReference>
<protein>
    <submittedName>
        <fullName evidence="5">Helix-turn-helix domain-containing protein</fullName>
    </submittedName>
</protein>
<evidence type="ECO:0000313" key="8">
    <source>
        <dbReference type="EMBL" id="RGW68284.1"/>
    </source>
</evidence>
<dbReference type="EMBL" id="VZBT01000081">
    <property type="protein sequence ID" value="MQO04619.1"/>
    <property type="molecule type" value="Genomic_DNA"/>
</dbReference>
<reference evidence="10 11" key="1">
    <citation type="submission" date="2018-08" db="EMBL/GenBank/DDBJ databases">
        <title>A genome reference for cultivated species of the human gut microbiota.</title>
        <authorList>
            <person name="Zou Y."/>
            <person name="Xue W."/>
            <person name="Luo G."/>
        </authorList>
    </citation>
    <scope>NUCLEOTIDE SEQUENCE [LARGE SCALE GENOMIC DNA]</scope>
    <source>
        <strain evidence="8 12">AF11-14</strain>
        <strain evidence="7 11">AF15-25</strain>
        <strain evidence="9 10">AM42-23AC</strain>
    </source>
</reference>
<organism evidence="5 14">
    <name type="scientific">Segatella copri</name>
    <dbReference type="NCBI Taxonomy" id="165179"/>
    <lineage>
        <taxon>Bacteria</taxon>
        <taxon>Pseudomonadati</taxon>
        <taxon>Bacteroidota</taxon>
        <taxon>Bacteroidia</taxon>
        <taxon>Bacteroidales</taxon>
        <taxon>Prevotellaceae</taxon>
        <taxon>Segatella</taxon>
    </lineage>
</organism>
<dbReference type="EMBL" id="JAPDUM010000001">
    <property type="protein sequence ID" value="MCW4165911.1"/>
    <property type="molecule type" value="Genomic_DNA"/>
</dbReference>
<dbReference type="EMBL" id="QSAQ01000015">
    <property type="protein sequence ID" value="RGW68284.1"/>
    <property type="molecule type" value="Genomic_DNA"/>
</dbReference>
<evidence type="ECO:0000313" key="3">
    <source>
        <dbReference type="EMBL" id="MCW4127608.1"/>
    </source>
</evidence>
<dbReference type="InterPro" id="IPR041657">
    <property type="entry name" value="HTH_17"/>
</dbReference>
<dbReference type="Proteomes" id="UP000420635">
    <property type="component" value="Unassembled WGS sequence"/>
</dbReference>
<dbReference type="Proteomes" id="UP001209074">
    <property type="component" value="Unassembled WGS sequence"/>
</dbReference>
<evidence type="ECO:0000259" key="1">
    <source>
        <dbReference type="Pfam" id="PF12728"/>
    </source>
</evidence>
<dbReference type="Pfam" id="PF12728">
    <property type="entry name" value="HTH_17"/>
    <property type="match status" value="1"/>
</dbReference>
<reference evidence="13 14" key="2">
    <citation type="submission" date="2019-09" db="EMBL/GenBank/DDBJ databases">
        <title>Distinct polysaccharide growth profiles of human intestinal Prevotella copri isolates.</title>
        <authorList>
            <person name="Fehlner-Peach H."/>
            <person name="Magnabosco C."/>
            <person name="Raghavan V."/>
            <person name="Scher J.U."/>
            <person name="Tett A."/>
            <person name="Cox L.M."/>
            <person name="Gottsegen C."/>
            <person name="Watters A."/>
            <person name="Wiltshire- Gordon J.D."/>
            <person name="Segata N."/>
            <person name="Bonneau R."/>
            <person name="Littman D.R."/>
        </authorList>
    </citation>
    <scope>NUCLEOTIDE SEQUENCE [LARGE SCALE GENOMIC DNA]</scope>
    <source>
        <strain evidence="6">IAK279</strain>
        <strain evidence="13">iAK279</strain>
        <strain evidence="14">iP54</strain>
    </source>
</reference>
<dbReference type="EMBL" id="QRYP01000056">
    <property type="protein sequence ID" value="RGU90804.1"/>
    <property type="molecule type" value="Genomic_DNA"/>
</dbReference>
<evidence type="ECO:0000313" key="9">
    <source>
        <dbReference type="EMBL" id="RHA83512.1"/>
    </source>
</evidence>
<evidence type="ECO:0000313" key="6">
    <source>
        <dbReference type="EMBL" id="MQO04619.1"/>
    </source>
</evidence>
<dbReference type="Proteomes" id="UP000390763">
    <property type="component" value="Unassembled WGS sequence"/>
</dbReference>
<dbReference type="Proteomes" id="UP000286077">
    <property type="component" value="Unassembled WGS sequence"/>
</dbReference>
<comment type="caution">
    <text evidence="5">The sequence shown here is derived from an EMBL/GenBank/DDBJ whole genome shotgun (WGS) entry which is preliminary data.</text>
</comment>
<evidence type="ECO:0000313" key="10">
    <source>
        <dbReference type="Proteomes" id="UP000284990"/>
    </source>
</evidence>